<protein>
    <recommendedName>
        <fullName evidence="3">DUF4143 domain-containing protein</fullName>
    </recommendedName>
</protein>
<accession>A0A5C4NWD0</accession>
<dbReference type="EMBL" id="VDGE01000001">
    <property type="protein sequence ID" value="TNC78310.1"/>
    <property type="molecule type" value="Genomic_DNA"/>
</dbReference>
<evidence type="ECO:0008006" key="3">
    <source>
        <dbReference type="Google" id="ProtNLM"/>
    </source>
</evidence>
<name>A0A5C4NWD0_9BURK</name>
<dbReference type="RefSeq" id="WP_139089475.1">
    <property type="nucleotide sequence ID" value="NZ_VDGE01000001.1"/>
</dbReference>
<sequence>MSAMILRSVAETLPRFAYRFANEVVLHEGMAQVLTEAGIEFQREVVAGPKDRFDFLIAPGIVIEAKIKGSLSQALTQIARYAARPDVTAVVLVTTRFWGNAGAKVDQLHGKPVRIIKLTGASF</sequence>
<comment type="caution">
    <text evidence="1">The sequence shown here is derived from an EMBL/GenBank/DDBJ whole genome shotgun (WGS) entry which is preliminary data.</text>
</comment>
<organism evidence="1 2">
    <name type="scientific">Janthinobacterium lividum</name>
    <dbReference type="NCBI Taxonomy" id="29581"/>
    <lineage>
        <taxon>Bacteria</taxon>
        <taxon>Pseudomonadati</taxon>
        <taxon>Pseudomonadota</taxon>
        <taxon>Betaproteobacteria</taxon>
        <taxon>Burkholderiales</taxon>
        <taxon>Oxalobacteraceae</taxon>
        <taxon>Janthinobacterium</taxon>
    </lineage>
</organism>
<proteinExistence type="predicted"/>
<reference evidence="1 2" key="1">
    <citation type="submission" date="2019-06" db="EMBL/GenBank/DDBJ databases">
        <title>Genome sequence of Janthinobacterium lividum UCD_MED1.</title>
        <authorList>
            <person name="De Leon M.E."/>
            <person name="Jospin G."/>
        </authorList>
    </citation>
    <scope>NUCLEOTIDE SEQUENCE [LARGE SCALE GENOMIC DNA]</scope>
    <source>
        <strain evidence="1 2">UCD_MED1</strain>
    </source>
</reference>
<evidence type="ECO:0000313" key="1">
    <source>
        <dbReference type="EMBL" id="TNC78310.1"/>
    </source>
</evidence>
<dbReference type="AlphaFoldDB" id="A0A5C4NWD0"/>
<evidence type="ECO:0000313" key="2">
    <source>
        <dbReference type="Proteomes" id="UP000305681"/>
    </source>
</evidence>
<dbReference type="Proteomes" id="UP000305681">
    <property type="component" value="Unassembled WGS sequence"/>
</dbReference>
<gene>
    <name evidence="1" type="ORF">FHI69_03195</name>
</gene>